<evidence type="ECO:0000313" key="1">
    <source>
        <dbReference type="EMBL" id="PNG21906.1"/>
    </source>
</evidence>
<proteinExistence type="predicted"/>
<reference evidence="1 2" key="1">
    <citation type="submission" date="2018-01" db="EMBL/GenBank/DDBJ databases">
        <title>Draft genome sequence of Streptomyces sp. 13K301.</title>
        <authorList>
            <person name="Sahin N."/>
            <person name="Saygin H."/>
            <person name="Ay H."/>
        </authorList>
    </citation>
    <scope>NUCLEOTIDE SEQUENCE [LARGE SCALE GENOMIC DNA]</scope>
    <source>
        <strain evidence="1 2">13K301</strain>
    </source>
</reference>
<evidence type="ECO:0008006" key="3">
    <source>
        <dbReference type="Google" id="ProtNLM"/>
    </source>
</evidence>
<organism evidence="1 2">
    <name type="scientific">Streptomyces cahuitamycinicus</name>
    <dbReference type="NCBI Taxonomy" id="2070367"/>
    <lineage>
        <taxon>Bacteria</taxon>
        <taxon>Bacillati</taxon>
        <taxon>Actinomycetota</taxon>
        <taxon>Actinomycetes</taxon>
        <taxon>Kitasatosporales</taxon>
        <taxon>Streptomycetaceae</taxon>
        <taxon>Streptomyces</taxon>
    </lineage>
</organism>
<dbReference type="EMBL" id="POUC01000068">
    <property type="protein sequence ID" value="PNG21906.1"/>
    <property type="molecule type" value="Genomic_DNA"/>
</dbReference>
<accession>A0A2N8TSA8</accession>
<dbReference type="InterPro" id="IPR044925">
    <property type="entry name" value="His-Me_finger_sf"/>
</dbReference>
<dbReference type="InterPro" id="IPR038563">
    <property type="entry name" value="Endonuclease_7_sf"/>
</dbReference>
<keyword evidence="2" id="KW-1185">Reference proteome</keyword>
<dbReference type="AlphaFoldDB" id="A0A2N8TSA8"/>
<protein>
    <recommendedName>
        <fullName evidence="3">Recombination endonuclease VII</fullName>
    </recommendedName>
</protein>
<dbReference type="Gene3D" id="3.40.1800.10">
    <property type="entry name" value="His-Me finger endonucleases"/>
    <property type="match status" value="1"/>
</dbReference>
<dbReference type="Proteomes" id="UP000235943">
    <property type="component" value="Unassembled WGS sequence"/>
</dbReference>
<gene>
    <name evidence="1" type="ORF">C1J00_12300</name>
</gene>
<dbReference type="SUPFAM" id="SSF54060">
    <property type="entry name" value="His-Me finger endonucleases"/>
    <property type="match status" value="1"/>
</dbReference>
<name>A0A2N8TSA8_9ACTN</name>
<dbReference type="OrthoDB" id="581550at2"/>
<sequence>MLCGEAAAAGAWSHRQHCSWIEREHGPQEWTGGRQDDPEAALASVVAEWPVRTTGPGVDPGTVDRSERCLAGRYALLHLWPPRPARTASIRRLRAALVDALGADCHLCGLYPGAMVDHDHQSGRVRGLLCALCNRVLEECPHLTGCPRADYLLAPPAAGLNLLYPASQQWRPKEATRQRVIEQLGFDPFEGLHPAP</sequence>
<dbReference type="Pfam" id="PF02945">
    <property type="entry name" value="Endonuclease_7"/>
    <property type="match status" value="1"/>
</dbReference>
<comment type="caution">
    <text evidence="1">The sequence shown here is derived from an EMBL/GenBank/DDBJ whole genome shotgun (WGS) entry which is preliminary data.</text>
</comment>
<evidence type="ECO:0000313" key="2">
    <source>
        <dbReference type="Proteomes" id="UP000235943"/>
    </source>
</evidence>
<dbReference type="InterPro" id="IPR004211">
    <property type="entry name" value="Endonuclease_7"/>
</dbReference>